<sequence>MKKWFYRIKQDPKGSVSLFFILITAVVFAFNAVLIDYARILAVEQQTEYALQSAV</sequence>
<evidence type="ECO:0000256" key="1">
    <source>
        <dbReference type="SAM" id="Phobius"/>
    </source>
</evidence>
<feature type="non-terminal residue" evidence="2">
    <location>
        <position position="55"/>
    </location>
</feature>
<organism evidence="2 3">
    <name type="scientific">Globicatella sulfidifaciens</name>
    <dbReference type="NCBI Taxonomy" id="136093"/>
    <lineage>
        <taxon>Bacteria</taxon>
        <taxon>Bacillati</taxon>
        <taxon>Bacillota</taxon>
        <taxon>Bacilli</taxon>
        <taxon>Lactobacillales</taxon>
        <taxon>Aerococcaceae</taxon>
        <taxon>Globicatella</taxon>
    </lineage>
</organism>
<name>A0A7X8H1A4_9LACT</name>
<dbReference type="AlphaFoldDB" id="A0A7X8H1A4"/>
<evidence type="ECO:0000313" key="2">
    <source>
        <dbReference type="EMBL" id="NLJ19346.1"/>
    </source>
</evidence>
<comment type="caution">
    <text evidence="2">The sequence shown here is derived from an EMBL/GenBank/DDBJ whole genome shotgun (WGS) entry which is preliminary data.</text>
</comment>
<accession>A0A7X8H1A4</accession>
<protein>
    <submittedName>
        <fullName evidence="2">Uncharacterized protein</fullName>
    </submittedName>
</protein>
<dbReference type="EMBL" id="JAAYSM010000389">
    <property type="protein sequence ID" value="NLJ19346.1"/>
    <property type="molecule type" value="Genomic_DNA"/>
</dbReference>
<gene>
    <name evidence="2" type="ORF">GX355_10870</name>
</gene>
<feature type="transmembrane region" description="Helical" evidence="1">
    <location>
        <begin position="16"/>
        <end position="35"/>
    </location>
</feature>
<keyword evidence="1" id="KW-0472">Membrane</keyword>
<dbReference type="Proteomes" id="UP000541058">
    <property type="component" value="Unassembled WGS sequence"/>
</dbReference>
<proteinExistence type="predicted"/>
<keyword evidence="1" id="KW-1133">Transmembrane helix</keyword>
<evidence type="ECO:0000313" key="3">
    <source>
        <dbReference type="Proteomes" id="UP000541058"/>
    </source>
</evidence>
<reference evidence="2 3" key="1">
    <citation type="journal article" date="2020" name="Biotechnol. Biofuels">
        <title>New insights from the biogas microbiome by comprehensive genome-resolved metagenomics of nearly 1600 species originating from multiple anaerobic digesters.</title>
        <authorList>
            <person name="Campanaro S."/>
            <person name="Treu L."/>
            <person name="Rodriguez-R L.M."/>
            <person name="Kovalovszki A."/>
            <person name="Ziels R.M."/>
            <person name="Maus I."/>
            <person name="Zhu X."/>
            <person name="Kougias P.G."/>
            <person name="Basile A."/>
            <person name="Luo G."/>
            <person name="Schluter A."/>
            <person name="Konstantinidis K.T."/>
            <person name="Angelidaki I."/>
        </authorList>
    </citation>
    <scope>NUCLEOTIDE SEQUENCE [LARGE SCALE GENOMIC DNA]</scope>
    <source>
        <strain evidence="2">AS23ysBPME_34</strain>
    </source>
</reference>
<keyword evidence="1" id="KW-0812">Transmembrane</keyword>